<evidence type="ECO:0000313" key="3">
    <source>
        <dbReference type="EMBL" id="OTA02230.1"/>
    </source>
</evidence>
<evidence type="ECO:0000256" key="2">
    <source>
        <dbReference type="SAM" id="MobiDB-lite"/>
    </source>
</evidence>
<sequence>MAESAPKRLKTDSPSSVLVGTHNGHFHADEALAVHMLRMLPTYRESRLVRTRDPKLLETCHTVVDVGGEYDAQRNRYDHHQRGFETTFPGKQTKLSSAGLVYMHFGRALIAQRLAEEQKKAKSNSASAATSEEQEEEGGGKDVVSEESPDVELLYNKIYESFIEAVDAHDNGISKYPRDALAAASIEPRFSSGGFTLGAMVGRLNPNWNDPKPADPDAAQAHEDSLFLTASRRIGEEFERTLDFMARAWLPARSIVQTAFDARRKHDPEGRILVLEGQSVPWKDHLYSLEEEKEDGKPSVLYVLYAESTQPGAKWRVQCVPETADSFTSRRPLPEAWRGFRDAELDAVAGVDGCVFVHAAGFIGGNKTFEGALKMASKALA</sequence>
<proteinExistence type="inferred from homology"/>
<evidence type="ECO:0000256" key="1">
    <source>
        <dbReference type="ARBA" id="ARBA00010105"/>
    </source>
</evidence>
<name>A0A2H2ZFY6_TRIPA</name>
<dbReference type="EMBL" id="LFMI01000296">
    <property type="protein sequence ID" value="OTA02230.1"/>
    <property type="molecule type" value="Genomic_DNA"/>
</dbReference>
<feature type="region of interest" description="Disordered" evidence="2">
    <location>
        <begin position="1"/>
        <end position="21"/>
    </location>
</feature>
<reference evidence="3 4" key="1">
    <citation type="journal article" date="2015" name="Genome Announc.">
        <title>Genome sequence and annotation of Trichoderma parareesei, the ancestor of the cellulase producer Trichoderma reesei.</title>
        <authorList>
            <person name="Yang D."/>
            <person name="Pomraning K."/>
            <person name="Kopchinskiy A."/>
            <person name="Karimi Aghcheh R."/>
            <person name="Atanasova L."/>
            <person name="Chenthamara K."/>
            <person name="Baker S.E."/>
            <person name="Zhang R."/>
            <person name="Shen Q."/>
            <person name="Freitag M."/>
            <person name="Kubicek C.P."/>
            <person name="Druzhinina I.S."/>
        </authorList>
    </citation>
    <scope>NUCLEOTIDE SEQUENCE [LARGE SCALE GENOMIC DNA]</scope>
    <source>
        <strain evidence="3 4">CBS 125925</strain>
    </source>
</reference>
<feature type="compositionally biased region" description="Basic and acidic residues" evidence="2">
    <location>
        <begin position="1"/>
        <end position="11"/>
    </location>
</feature>
<evidence type="ECO:0000313" key="4">
    <source>
        <dbReference type="Proteomes" id="UP000219286"/>
    </source>
</evidence>
<dbReference type="Pfam" id="PF03690">
    <property type="entry name" value="MYG1_exonuc"/>
    <property type="match status" value="1"/>
</dbReference>
<keyword evidence="4" id="KW-1185">Reference proteome</keyword>
<dbReference type="Proteomes" id="UP000219286">
    <property type="component" value="Unassembled WGS sequence"/>
</dbReference>
<dbReference type="GO" id="GO:0005737">
    <property type="term" value="C:cytoplasm"/>
    <property type="evidence" value="ECO:0007669"/>
    <property type="project" value="TreeGrafter"/>
</dbReference>
<dbReference type="AlphaFoldDB" id="A0A2H2ZFY6"/>
<dbReference type="PANTHER" id="PTHR11215">
    <property type="entry name" value="METAL DEPENDENT HYDROLASE - RELATED"/>
    <property type="match status" value="1"/>
</dbReference>
<gene>
    <name evidence="3" type="ORF">A9Z42_0025800</name>
</gene>
<feature type="region of interest" description="Disordered" evidence="2">
    <location>
        <begin position="121"/>
        <end position="146"/>
    </location>
</feature>
<dbReference type="PANTHER" id="PTHR11215:SF1">
    <property type="entry name" value="MYG1 EXONUCLEASE"/>
    <property type="match status" value="1"/>
</dbReference>
<dbReference type="OrthoDB" id="10265310at2759"/>
<protein>
    <submittedName>
        <fullName evidence="3">MYG1, putative</fullName>
    </submittedName>
</protein>
<organism evidence="3 4">
    <name type="scientific">Trichoderma parareesei</name>
    <name type="common">Filamentous fungus</name>
    <dbReference type="NCBI Taxonomy" id="858221"/>
    <lineage>
        <taxon>Eukaryota</taxon>
        <taxon>Fungi</taxon>
        <taxon>Dikarya</taxon>
        <taxon>Ascomycota</taxon>
        <taxon>Pezizomycotina</taxon>
        <taxon>Sordariomycetes</taxon>
        <taxon>Hypocreomycetidae</taxon>
        <taxon>Hypocreales</taxon>
        <taxon>Hypocreaceae</taxon>
        <taxon>Trichoderma</taxon>
    </lineage>
</organism>
<comment type="caution">
    <text evidence="3">The sequence shown here is derived from an EMBL/GenBank/DDBJ whole genome shotgun (WGS) entry which is preliminary data.</text>
</comment>
<dbReference type="InterPro" id="IPR003226">
    <property type="entry name" value="MYG1_exonuclease"/>
</dbReference>
<comment type="similarity">
    <text evidence="1">Belongs to the MYG1 family.</text>
</comment>
<dbReference type="GO" id="GO:0005634">
    <property type="term" value="C:nucleus"/>
    <property type="evidence" value="ECO:0007669"/>
    <property type="project" value="TreeGrafter"/>
</dbReference>
<accession>A0A2H2ZFY6</accession>